<evidence type="ECO:0000256" key="1">
    <source>
        <dbReference type="ARBA" id="ARBA00004651"/>
    </source>
</evidence>
<keyword evidence="4 7" id="KW-0812">Transmembrane</keyword>
<dbReference type="Proteomes" id="UP000325787">
    <property type="component" value="Chromosome"/>
</dbReference>
<accession>A0A5Q0HDD9</accession>
<feature type="transmembrane region" description="Helical" evidence="7">
    <location>
        <begin position="167"/>
        <end position="189"/>
    </location>
</feature>
<feature type="transmembrane region" description="Helical" evidence="7">
    <location>
        <begin position="270"/>
        <end position="296"/>
    </location>
</feature>
<dbReference type="InterPro" id="IPR035906">
    <property type="entry name" value="MetI-like_sf"/>
</dbReference>
<proteinExistence type="inferred from homology"/>
<evidence type="ECO:0000313" key="10">
    <source>
        <dbReference type="Proteomes" id="UP000325787"/>
    </source>
</evidence>
<evidence type="ECO:0000256" key="3">
    <source>
        <dbReference type="ARBA" id="ARBA00022475"/>
    </source>
</evidence>
<evidence type="ECO:0000313" key="9">
    <source>
        <dbReference type="EMBL" id="QFZ24338.1"/>
    </source>
</evidence>
<evidence type="ECO:0000259" key="8">
    <source>
        <dbReference type="PROSITE" id="PS50928"/>
    </source>
</evidence>
<feature type="transmembrane region" description="Helical" evidence="7">
    <location>
        <begin position="97"/>
        <end position="119"/>
    </location>
</feature>
<evidence type="ECO:0000256" key="6">
    <source>
        <dbReference type="ARBA" id="ARBA00023136"/>
    </source>
</evidence>
<dbReference type="Gene3D" id="1.10.3720.10">
    <property type="entry name" value="MetI-like"/>
    <property type="match status" value="1"/>
</dbReference>
<dbReference type="KEGG" id="ssyi:EKG83_18705"/>
<dbReference type="PANTHER" id="PTHR43163:SF6">
    <property type="entry name" value="DIPEPTIDE TRANSPORT SYSTEM PERMEASE PROTEIN DPPB-RELATED"/>
    <property type="match status" value="1"/>
</dbReference>
<keyword evidence="2 7" id="KW-0813">Transport</keyword>
<comment type="similarity">
    <text evidence="7">Belongs to the binding-protein-dependent transport system permease family.</text>
</comment>
<dbReference type="EMBL" id="CP034550">
    <property type="protein sequence ID" value="QFZ24338.1"/>
    <property type="molecule type" value="Genomic_DNA"/>
</dbReference>
<protein>
    <submittedName>
        <fullName evidence="9">ABC transporter permease</fullName>
    </submittedName>
</protein>
<evidence type="ECO:0000256" key="4">
    <source>
        <dbReference type="ARBA" id="ARBA00022692"/>
    </source>
</evidence>
<comment type="subcellular location">
    <subcellularLocation>
        <location evidence="1 7">Cell membrane</location>
        <topology evidence="1 7">Multi-pass membrane protein</topology>
    </subcellularLocation>
</comment>
<keyword evidence="5 7" id="KW-1133">Transmembrane helix</keyword>
<feature type="transmembrane region" description="Helical" evidence="7">
    <location>
        <begin position="131"/>
        <end position="155"/>
    </location>
</feature>
<dbReference type="Pfam" id="PF00528">
    <property type="entry name" value="BPD_transp_1"/>
    <property type="match status" value="1"/>
</dbReference>
<gene>
    <name evidence="9" type="ORF">EKG83_18705</name>
</gene>
<feature type="domain" description="ABC transmembrane type-1" evidence="8">
    <location>
        <begin position="93"/>
        <end position="293"/>
    </location>
</feature>
<dbReference type="AlphaFoldDB" id="A0A5Q0HDD9"/>
<evidence type="ECO:0000256" key="7">
    <source>
        <dbReference type="RuleBase" id="RU363032"/>
    </source>
</evidence>
<keyword evidence="6 7" id="KW-0472">Membrane</keyword>
<dbReference type="PANTHER" id="PTHR43163">
    <property type="entry name" value="DIPEPTIDE TRANSPORT SYSTEM PERMEASE PROTEIN DPPB-RELATED"/>
    <property type="match status" value="1"/>
</dbReference>
<keyword evidence="3" id="KW-1003">Cell membrane</keyword>
<dbReference type="InterPro" id="IPR000515">
    <property type="entry name" value="MetI-like"/>
</dbReference>
<dbReference type="GO" id="GO:0071916">
    <property type="term" value="F:dipeptide transmembrane transporter activity"/>
    <property type="evidence" value="ECO:0007669"/>
    <property type="project" value="TreeGrafter"/>
</dbReference>
<dbReference type="PROSITE" id="PS50928">
    <property type="entry name" value="ABC_TM1"/>
    <property type="match status" value="1"/>
</dbReference>
<evidence type="ECO:0000256" key="5">
    <source>
        <dbReference type="ARBA" id="ARBA00022989"/>
    </source>
</evidence>
<reference evidence="10" key="1">
    <citation type="journal article" date="2021" name="Curr. Microbiol.">
        <title>Complete genome of nocamycin-producing strain Saccharothrix syringae NRRL B-16468 reveals the biosynthetic potential for secondary metabolites.</title>
        <authorList>
            <person name="Mo X."/>
            <person name="Yang S."/>
        </authorList>
    </citation>
    <scope>NUCLEOTIDE SEQUENCE [LARGE SCALE GENOMIC DNA]</scope>
    <source>
        <strain evidence="10">ATCC 51364 / DSM 43886 / JCM 6844 / KCTC 9398 / NBRC 14523 / NRRL B-16468 / INA 2240</strain>
    </source>
</reference>
<dbReference type="GO" id="GO:0005886">
    <property type="term" value="C:plasma membrane"/>
    <property type="evidence" value="ECO:0007669"/>
    <property type="project" value="UniProtKB-SubCell"/>
</dbReference>
<keyword evidence="10" id="KW-1185">Reference proteome</keyword>
<name>A0A5Q0HDD9_SACSY</name>
<evidence type="ECO:0000256" key="2">
    <source>
        <dbReference type="ARBA" id="ARBA00022448"/>
    </source>
</evidence>
<dbReference type="SUPFAM" id="SSF161098">
    <property type="entry name" value="MetI-like"/>
    <property type="match status" value="1"/>
</dbReference>
<sequence length="305" mass="31948">MLRRAVAGVAVLWGAVTLTFLAVALTGGNQVDSILGPDSATVPGLREQVAAQYGLDRPLVVQYLDRLGSLLTGDLGWSYQRNQPVTRLLADQVLPTLTLAASAAVVGAALAVLLAVATAGRGGLVRRVVSLLEALVVALPPFWLGIVLLSVFSFGLRWFPAFGADGVAGLVLPTVALALPIAGVLAQVARQELEVAEGRPFALSARARGLSERQLLLRHTLRHALLPVTTLSAWAVGALVGGAVLVEQVFSRPGLGRVLVEAVKHRDTPVVTAVVVLAALVFVVTSALADVLYPVIDARLRTEVR</sequence>
<organism evidence="9 10">
    <name type="scientific">Saccharothrix syringae</name>
    <name type="common">Nocardiopsis syringae</name>
    <dbReference type="NCBI Taxonomy" id="103733"/>
    <lineage>
        <taxon>Bacteria</taxon>
        <taxon>Bacillati</taxon>
        <taxon>Actinomycetota</taxon>
        <taxon>Actinomycetes</taxon>
        <taxon>Pseudonocardiales</taxon>
        <taxon>Pseudonocardiaceae</taxon>
        <taxon>Saccharothrix</taxon>
    </lineage>
</organism>
<feature type="transmembrane region" description="Helical" evidence="7">
    <location>
        <begin position="224"/>
        <end position="250"/>
    </location>
</feature>
<dbReference type="CDD" id="cd06261">
    <property type="entry name" value="TM_PBP2"/>
    <property type="match status" value="1"/>
</dbReference>
<dbReference type="OrthoDB" id="9778910at2"/>